<dbReference type="InterPro" id="IPR008146">
    <property type="entry name" value="Gln_synth_cat_dom"/>
</dbReference>
<comment type="similarity">
    <text evidence="2 3">Belongs to the glutamine synthetase family.</text>
</comment>
<dbReference type="InterPro" id="IPR014746">
    <property type="entry name" value="Gln_synth/guanido_kin_cat_dom"/>
</dbReference>
<evidence type="ECO:0000256" key="1">
    <source>
        <dbReference type="ARBA" id="ARBA00022598"/>
    </source>
</evidence>
<protein>
    <submittedName>
        <fullName evidence="5">Glutamine synthetase</fullName>
    </submittedName>
</protein>
<dbReference type="SUPFAM" id="SSF55931">
    <property type="entry name" value="Glutamine synthetase/guanido kinase"/>
    <property type="match status" value="1"/>
</dbReference>
<dbReference type="OrthoDB" id="9807095at2"/>
<evidence type="ECO:0000313" key="6">
    <source>
        <dbReference type="Proteomes" id="UP000186406"/>
    </source>
</evidence>
<dbReference type="PANTHER" id="PTHR43785:SF12">
    <property type="entry name" value="TYPE-1 GLUTAMINE SYNTHETASE 2"/>
    <property type="match status" value="1"/>
</dbReference>
<reference evidence="5 6" key="1">
    <citation type="submission" date="2016-12" db="EMBL/GenBank/DDBJ databases">
        <authorList>
            <person name="Song W.-J."/>
            <person name="Kurnit D.M."/>
        </authorList>
    </citation>
    <scope>NUCLEOTIDE SEQUENCE [LARGE SCALE GENOMIC DNA]</scope>
    <source>
        <strain evidence="5 6">DSM 19599</strain>
    </source>
</reference>
<name>A0A1M7ZEW6_9HYPH</name>
<organism evidence="5 6">
    <name type="scientific">Pseudoxanthobacter soli DSM 19599</name>
    <dbReference type="NCBI Taxonomy" id="1123029"/>
    <lineage>
        <taxon>Bacteria</taxon>
        <taxon>Pseudomonadati</taxon>
        <taxon>Pseudomonadota</taxon>
        <taxon>Alphaproteobacteria</taxon>
        <taxon>Hyphomicrobiales</taxon>
        <taxon>Segnochrobactraceae</taxon>
        <taxon>Pseudoxanthobacter</taxon>
    </lineage>
</organism>
<feature type="domain" description="GS catalytic" evidence="4">
    <location>
        <begin position="116"/>
        <end position="453"/>
    </location>
</feature>
<dbReference type="Proteomes" id="UP000186406">
    <property type="component" value="Unassembled WGS sequence"/>
</dbReference>
<evidence type="ECO:0000256" key="2">
    <source>
        <dbReference type="PROSITE-ProRule" id="PRU01331"/>
    </source>
</evidence>
<keyword evidence="1" id="KW-0436">Ligase</keyword>
<dbReference type="Pfam" id="PF00120">
    <property type="entry name" value="Gln-synt_C"/>
    <property type="match status" value="1"/>
</dbReference>
<evidence type="ECO:0000259" key="4">
    <source>
        <dbReference type="PROSITE" id="PS51987"/>
    </source>
</evidence>
<sequence>MADGNSKPERDEAATELRARLDALGAEDVHLGLIDPDGVFRHKQVGAAKAVKLAKDGYPFCEVLYCWDTAEKTYDSGAYIDRPAKLFPDTVRRYPFADRAAVVIADFEGAFGALSARNQCLRMLAELDALGLRALSAFEFEFFVLDETPDSLRAKNFSDLNFFAKANRTYSLQTATRHGALIDGLRQTMTTLGIAIDAIHTELGPGCFEAPLTYAEGIKAADDAVLFKNFARSFFLRNDLTVAFMSKLSPALSGQSGHLHVSLVDRDGRPVFHDGSDPDGLSRTARHFIGGLLALMPDFLAMCSHTVNAYKRMVPGAWAPTAANWGVQNRTAAVRVINDTPAATRMEFRVPSADTNPYLSFAMCLGAGLWGIRNEIEPPAGRTDNLYAMPPEPSAAFPTDLGQAASRFAASGPARALFGDAFVDTFAAARRFEDAEYRRHVSSWEIARYLEVV</sequence>
<proteinExistence type="inferred from homology"/>
<dbReference type="PROSITE" id="PS51987">
    <property type="entry name" value="GS_CATALYTIC"/>
    <property type="match status" value="1"/>
</dbReference>
<dbReference type="AlphaFoldDB" id="A0A1M7ZEW6"/>
<evidence type="ECO:0000256" key="3">
    <source>
        <dbReference type="RuleBase" id="RU000384"/>
    </source>
</evidence>
<dbReference type="STRING" id="1123029.SAMN02745172_01376"/>
<dbReference type="PANTHER" id="PTHR43785">
    <property type="entry name" value="GAMMA-GLUTAMYLPUTRESCINE SYNTHETASE"/>
    <property type="match status" value="1"/>
</dbReference>
<dbReference type="Gene3D" id="3.30.590.10">
    <property type="entry name" value="Glutamine synthetase/guanido kinase, catalytic domain"/>
    <property type="match status" value="1"/>
</dbReference>
<dbReference type="SMART" id="SM01230">
    <property type="entry name" value="Gln-synt_C"/>
    <property type="match status" value="1"/>
</dbReference>
<evidence type="ECO:0000313" key="5">
    <source>
        <dbReference type="EMBL" id="SHO63414.1"/>
    </source>
</evidence>
<dbReference type="RefSeq" id="WP_073626853.1">
    <property type="nucleotide sequence ID" value="NZ_FRXO01000002.1"/>
</dbReference>
<gene>
    <name evidence="5" type="ORF">SAMN02745172_01376</name>
</gene>
<dbReference type="EMBL" id="FRXO01000002">
    <property type="protein sequence ID" value="SHO63414.1"/>
    <property type="molecule type" value="Genomic_DNA"/>
</dbReference>
<accession>A0A1M7ZEW6</accession>
<dbReference type="GO" id="GO:0004356">
    <property type="term" value="F:glutamine synthetase activity"/>
    <property type="evidence" value="ECO:0007669"/>
    <property type="project" value="InterPro"/>
</dbReference>
<keyword evidence="6" id="KW-1185">Reference proteome</keyword>